<evidence type="ECO:0000313" key="4">
    <source>
        <dbReference type="Proteomes" id="UP000625210"/>
    </source>
</evidence>
<reference evidence="3" key="1">
    <citation type="journal article" date="2014" name="Int. J. Syst. Evol. Microbiol.">
        <title>Complete genome sequence of Corynebacterium casei LMG S-19264T (=DSM 44701T), isolated from a smear-ripened cheese.</title>
        <authorList>
            <consortium name="US DOE Joint Genome Institute (JGI-PGF)"/>
            <person name="Walter F."/>
            <person name="Albersmeier A."/>
            <person name="Kalinowski J."/>
            <person name="Ruckert C."/>
        </authorList>
    </citation>
    <scope>NUCLEOTIDE SEQUENCE</scope>
    <source>
        <strain evidence="3">CGMCC 1.15179</strain>
    </source>
</reference>
<evidence type="ECO:0000256" key="1">
    <source>
        <dbReference type="SAM" id="MobiDB-lite"/>
    </source>
</evidence>
<evidence type="ECO:0000259" key="2">
    <source>
        <dbReference type="Pfam" id="PF01609"/>
    </source>
</evidence>
<accession>A0A8J2YE72</accession>
<dbReference type="GO" id="GO:0006313">
    <property type="term" value="P:DNA transposition"/>
    <property type="evidence" value="ECO:0007669"/>
    <property type="project" value="InterPro"/>
</dbReference>
<dbReference type="Pfam" id="PF01609">
    <property type="entry name" value="DDE_Tnp_1"/>
    <property type="match status" value="1"/>
</dbReference>
<organism evidence="3 4">
    <name type="scientific">Marinithermofilum abyssi</name>
    <dbReference type="NCBI Taxonomy" id="1571185"/>
    <lineage>
        <taxon>Bacteria</taxon>
        <taxon>Bacillati</taxon>
        <taxon>Bacillota</taxon>
        <taxon>Bacilli</taxon>
        <taxon>Bacillales</taxon>
        <taxon>Thermoactinomycetaceae</taxon>
        <taxon>Marinithermofilum</taxon>
    </lineage>
</organism>
<evidence type="ECO:0000313" key="3">
    <source>
        <dbReference type="EMBL" id="GGE18654.1"/>
    </source>
</evidence>
<sequence length="112" mass="11977">MHLVCDGKGRPLSTHLTPGQRHDSTQLEPLLDTIRVMRPTGGQLKNARIGSLPTGGIATRVAGIFFDGEASHTRYRNGAINVSAEANDPVPLYPSIVICTRSEMLPNGASID</sequence>
<dbReference type="AlphaFoldDB" id="A0A8J2YE72"/>
<comment type="caution">
    <text evidence="3">The sequence shown here is derived from an EMBL/GenBank/DDBJ whole genome shotgun (WGS) entry which is preliminary data.</text>
</comment>
<dbReference type="EMBL" id="BMHQ01000006">
    <property type="protein sequence ID" value="GGE18654.1"/>
    <property type="molecule type" value="Genomic_DNA"/>
</dbReference>
<feature type="region of interest" description="Disordered" evidence="1">
    <location>
        <begin position="1"/>
        <end position="23"/>
    </location>
</feature>
<feature type="domain" description="Transposase IS4-like" evidence="2">
    <location>
        <begin position="1"/>
        <end position="37"/>
    </location>
</feature>
<dbReference type="GO" id="GO:0003677">
    <property type="term" value="F:DNA binding"/>
    <property type="evidence" value="ECO:0007669"/>
    <property type="project" value="InterPro"/>
</dbReference>
<reference evidence="3" key="2">
    <citation type="submission" date="2020-09" db="EMBL/GenBank/DDBJ databases">
        <authorList>
            <person name="Sun Q."/>
            <person name="Zhou Y."/>
        </authorList>
    </citation>
    <scope>NUCLEOTIDE SEQUENCE</scope>
    <source>
        <strain evidence="3">CGMCC 1.15179</strain>
    </source>
</reference>
<dbReference type="Proteomes" id="UP000625210">
    <property type="component" value="Unassembled WGS sequence"/>
</dbReference>
<gene>
    <name evidence="3" type="ORF">GCM10011571_20720</name>
</gene>
<protein>
    <recommendedName>
        <fullName evidence="2">Transposase IS4-like domain-containing protein</fullName>
    </recommendedName>
</protein>
<name>A0A8J2YE72_9BACL</name>
<dbReference type="InterPro" id="IPR002559">
    <property type="entry name" value="Transposase_11"/>
</dbReference>
<dbReference type="GO" id="GO:0004803">
    <property type="term" value="F:transposase activity"/>
    <property type="evidence" value="ECO:0007669"/>
    <property type="project" value="InterPro"/>
</dbReference>
<keyword evidence="4" id="KW-1185">Reference proteome</keyword>
<proteinExistence type="predicted"/>